<protein>
    <submittedName>
        <fullName evidence="2">Uncharacterized protein</fullName>
    </submittedName>
</protein>
<accession>A0A2I0HVW0</accession>
<dbReference type="PANTHER" id="PTHR31016">
    <property type="entry name" value="OS04G0228100 PROTEIN"/>
    <property type="match status" value="1"/>
</dbReference>
<gene>
    <name evidence="2" type="ORF">CRG98_043775</name>
</gene>
<evidence type="ECO:0000313" key="3">
    <source>
        <dbReference type="Proteomes" id="UP000233551"/>
    </source>
</evidence>
<proteinExistence type="predicted"/>
<reference evidence="2 3" key="1">
    <citation type="submission" date="2017-11" db="EMBL/GenBank/DDBJ databases">
        <title>De-novo sequencing of pomegranate (Punica granatum L.) genome.</title>
        <authorList>
            <person name="Akparov Z."/>
            <person name="Amiraslanov A."/>
            <person name="Hajiyeva S."/>
            <person name="Abbasov M."/>
            <person name="Kaur K."/>
            <person name="Hamwieh A."/>
            <person name="Solovyev V."/>
            <person name="Salamov A."/>
            <person name="Braich B."/>
            <person name="Kosarev P."/>
            <person name="Mahmoud A."/>
            <person name="Hajiyev E."/>
            <person name="Babayeva S."/>
            <person name="Izzatullayeva V."/>
            <person name="Mammadov A."/>
            <person name="Mammadov A."/>
            <person name="Sharifova S."/>
            <person name="Ojaghi J."/>
            <person name="Eynullazada K."/>
            <person name="Bayramov B."/>
            <person name="Abdulazimova A."/>
            <person name="Shahmuradov I."/>
        </authorList>
    </citation>
    <scope>NUCLEOTIDE SEQUENCE [LARGE SCALE GENOMIC DNA]</scope>
    <source>
        <strain evidence="3">cv. AG2017</strain>
        <tissue evidence="2">Leaf</tissue>
    </source>
</reference>
<feature type="compositionally biased region" description="Basic and acidic residues" evidence="1">
    <location>
        <begin position="20"/>
        <end position="38"/>
    </location>
</feature>
<feature type="compositionally biased region" description="Polar residues" evidence="1">
    <location>
        <begin position="53"/>
        <end position="63"/>
    </location>
</feature>
<evidence type="ECO:0000256" key="1">
    <source>
        <dbReference type="SAM" id="MobiDB-lite"/>
    </source>
</evidence>
<feature type="compositionally biased region" description="Low complexity" evidence="1">
    <location>
        <begin position="1"/>
        <end position="19"/>
    </location>
</feature>
<organism evidence="2 3">
    <name type="scientific">Punica granatum</name>
    <name type="common">Pomegranate</name>
    <dbReference type="NCBI Taxonomy" id="22663"/>
    <lineage>
        <taxon>Eukaryota</taxon>
        <taxon>Viridiplantae</taxon>
        <taxon>Streptophyta</taxon>
        <taxon>Embryophyta</taxon>
        <taxon>Tracheophyta</taxon>
        <taxon>Spermatophyta</taxon>
        <taxon>Magnoliopsida</taxon>
        <taxon>eudicotyledons</taxon>
        <taxon>Gunneridae</taxon>
        <taxon>Pentapetalae</taxon>
        <taxon>rosids</taxon>
        <taxon>malvids</taxon>
        <taxon>Myrtales</taxon>
        <taxon>Lythraceae</taxon>
        <taxon>Punica</taxon>
    </lineage>
</organism>
<evidence type="ECO:0000313" key="2">
    <source>
        <dbReference type="EMBL" id="PKI35834.1"/>
    </source>
</evidence>
<dbReference type="STRING" id="22663.A0A2I0HVW0"/>
<dbReference type="EMBL" id="PGOL01005206">
    <property type="protein sequence ID" value="PKI35834.1"/>
    <property type="molecule type" value="Genomic_DNA"/>
</dbReference>
<sequence>MDSSLSSAYAAAPPSSSPFEDSRSSDADSMKHSTEPKHGFWGALARKAKSIIEDNNVSHQQETPEGEVNPQMADKNVGDRVSEDTLLF</sequence>
<keyword evidence="3" id="KW-1185">Reference proteome</keyword>
<feature type="compositionally biased region" description="Basic and acidic residues" evidence="1">
    <location>
        <begin position="76"/>
        <end position="88"/>
    </location>
</feature>
<dbReference type="Proteomes" id="UP000233551">
    <property type="component" value="Unassembled WGS sequence"/>
</dbReference>
<dbReference type="AlphaFoldDB" id="A0A2I0HVW0"/>
<name>A0A2I0HVW0_PUNGR</name>
<comment type="caution">
    <text evidence="2">The sequence shown here is derived from an EMBL/GenBank/DDBJ whole genome shotgun (WGS) entry which is preliminary data.</text>
</comment>
<feature type="region of interest" description="Disordered" evidence="1">
    <location>
        <begin position="1"/>
        <end position="88"/>
    </location>
</feature>
<dbReference type="PANTHER" id="PTHR31016:SF12">
    <property type="entry name" value="OS05G0315200 PROTEIN"/>
    <property type="match status" value="1"/>
</dbReference>